<dbReference type="PROSITE" id="PS51198">
    <property type="entry name" value="UVRD_HELICASE_ATP_BIND"/>
    <property type="match status" value="1"/>
</dbReference>
<dbReference type="EMBL" id="FNKD01000003">
    <property type="protein sequence ID" value="SDQ81389.1"/>
    <property type="molecule type" value="Genomic_DNA"/>
</dbReference>
<evidence type="ECO:0000259" key="6">
    <source>
        <dbReference type="PROSITE" id="PS51198"/>
    </source>
</evidence>
<dbReference type="PANTHER" id="PTHR11070:SF3">
    <property type="entry name" value="DNA 3'-5' HELICASE"/>
    <property type="match status" value="1"/>
</dbReference>
<dbReference type="Proteomes" id="UP000199444">
    <property type="component" value="Unassembled WGS sequence"/>
</dbReference>
<dbReference type="InterPro" id="IPR014016">
    <property type="entry name" value="UvrD-like_ATP-bd"/>
</dbReference>
<keyword evidence="1 5" id="KW-0547">Nucleotide-binding</keyword>
<dbReference type="GO" id="GO:0016787">
    <property type="term" value="F:hydrolase activity"/>
    <property type="evidence" value="ECO:0007669"/>
    <property type="project" value="UniProtKB-UniRule"/>
</dbReference>
<keyword evidence="8" id="KW-1185">Reference proteome</keyword>
<dbReference type="SUPFAM" id="SSF52540">
    <property type="entry name" value="P-loop containing nucleoside triphosphate hydrolases"/>
    <property type="match status" value="1"/>
</dbReference>
<dbReference type="InterPro" id="IPR027417">
    <property type="entry name" value="P-loop_NTPase"/>
</dbReference>
<dbReference type="Pfam" id="PF13245">
    <property type="entry name" value="AAA_19"/>
    <property type="match status" value="1"/>
</dbReference>
<dbReference type="Gene3D" id="3.40.50.300">
    <property type="entry name" value="P-loop containing nucleotide triphosphate hydrolases"/>
    <property type="match status" value="2"/>
</dbReference>
<evidence type="ECO:0000256" key="2">
    <source>
        <dbReference type="ARBA" id="ARBA00022801"/>
    </source>
</evidence>
<name>A0A1H1DYQ5_9BACI</name>
<gene>
    <name evidence="7" type="ORF">SAMN05216231_2636</name>
</gene>
<protein>
    <submittedName>
        <fullName evidence="7">DNA helicase-2 / ATP-dependent DNA helicase PcrA</fullName>
    </submittedName>
</protein>
<evidence type="ECO:0000256" key="3">
    <source>
        <dbReference type="ARBA" id="ARBA00022806"/>
    </source>
</evidence>
<dbReference type="GO" id="GO:0003677">
    <property type="term" value="F:DNA binding"/>
    <property type="evidence" value="ECO:0007669"/>
    <property type="project" value="InterPro"/>
</dbReference>
<evidence type="ECO:0000313" key="8">
    <source>
        <dbReference type="Proteomes" id="UP000199444"/>
    </source>
</evidence>
<dbReference type="STRING" id="553311.SAMN05216231_2636"/>
<feature type="domain" description="UvrD-like helicase ATP-binding" evidence="6">
    <location>
        <begin position="8"/>
        <end position="254"/>
    </location>
</feature>
<dbReference type="RefSeq" id="WP_092493441.1">
    <property type="nucleotide sequence ID" value="NZ_FNKD01000003.1"/>
</dbReference>
<accession>A0A1H1DYQ5</accession>
<sequence length="644" mass="75077">MVKDRLKLEPEVQQVFNYMDSGDNFLLGGGAGSGKTYSLVQVINQVLAENPTDRIACITYTNAAVEEIEGRVKSRNLNVSTIHEFLWDNIKSYQIEIKKVLVDLINNEAYKNLKISGEDVNFDYFNDKVIQYKEYTLIKEGIISHDELLIVANLMFREYSKLCDIVKDKFKFIFIDEYQDTNKFVIEIFLDHFKNSNRENNVGFFGDAMQSIYDSGVEDLNDYISGREIQEVKKKQNRRNPRLVIKLANRLRTDGIVQEPSGDINAPNMQGGKVKEGKISFYYTTVEKSLDSFKQSLDWDFTDSKETKELNLTHNLIAPKAGFEELMTIYDGDKILSYKKRITDYIKKNNIETDFSGYSFGRVIDTLLEGKTEEAQQRPILPTATMKNFIDENPDLYERALEYSFDDFKKIYLDKDLLLDDKKEEYDDQLNAGSKRDNLIKHLFKIQDNISLYEKGKYNEFLRKTEFKITSIADKIEIKDIIVHLQNMSNSNIGEVIEFADESGICKKDDKFSSFIERQTYVYDRVKQVKFREFQNLFNYLEGYTPFTTQHKIKGAEFNNVLVVLDNGRWSNYNFEYLLNDNIFESLSSTKKASYPTILNRTRKLFYVCCTRAKENLIVYYHNPSQPLIEKAKSWFGDSNVLKI</sequence>
<dbReference type="GO" id="GO:0005524">
    <property type="term" value="F:ATP binding"/>
    <property type="evidence" value="ECO:0007669"/>
    <property type="project" value="UniProtKB-UniRule"/>
</dbReference>
<dbReference type="GO" id="GO:0005829">
    <property type="term" value="C:cytosol"/>
    <property type="evidence" value="ECO:0007669"/>
    <property type="project" value="TreeGrafter"/>
</dbReference>
<dbReference type="GO" id="GO:0000725">
    <property type="term" value="P:recombinational repair"/>
    <property type="evidence" value="ECO:0007669"/>
    <property type="project" value="TreeGrafter"/>
</dbReference>
<evidence type="ECO:0000313" key="7">
    <source>
        <dbReference type="EMBL" id="SDQ81389.1"/>
    </source>
</evidence>
<dbReference type="GO" id="GO:0043138">
    <property type="term" value="F:3'-5' DNA helicase activity"/>
    <property type="evidence" value="ECO:0007669"/>
    <property type="project" value="TreeGrafter"/>
</dbReference>
<evidence type="ECO:0000256" key="4">
    <source>
        <dbReference type="ARBA" id="ARBA00022840"/>
    </source>
</evidence>
<evidence type="ECO:0000256" key="5">
    <source>
        <dbReference type="PROSITE-ProRule" id="PRU00560"/>
    </source>
</evidence>
<dbReference type="AlphaFoldDB" id="A0A1H1DYQ5"/>
<organism evidence="7 8">
    <name type="scientific">Virgibacillus salinus</name>
    <dbReference type="NCBI Taxonomy" id="553311"/>
    <lineage>
        <taxon>Bacteria</taxon>
        <taxon>Bacillati</taxon>
        <taxon>Bacillota</taxon>
        <taxon>Bacilli</taxon>
        <taxon>Bacillales</taxon>
        <taxon>Bacillaceae</taxon>
        <taxon>Virgibacillus</taxon>
    </lineage>
</organism>
<keyword evidence="3 5" id="KW-0347">Helicase</keyword>
<reference evidence="7 8" key="1">
    <citation type="submission" date="2016-10" db="EMBL/GenBank/DDBJ databases">
        <authorList>
            <person name="de Groot N.N."/>
        </authorList>
    </citation>
    <scope>NUCLEOTIDE SEQUENCE [LARGE SCALE GENOMIC DNA]</scope>
    <source>
        <strain evidence="7 8">CGMCC 1.10449</strain>
    </source>
</reference>
<keyword evidence="2 5" id="KW-0378">Hydrolase</keyword>
<feature type="binding site" evidence="5">
    <location>
        <begin position="29"/>
        <end position="36"/>
    </location>
    <ligand>
        <name>ATP</name>
        <dbReference type="ChEBI" id="CHEBI:30616"/>
    </ligand>
</feature>
<keyword evidence="4 5" id="KW-0067">ATP-binding</keyword>
<dbReference type="PANTHER" id="PTHR11070">
    <property type="entry name" value="UVRD / RECB / PCRA DNA HELICASE FAMILY MEMBER"/>
    <property type="match status" value="1"/>
</dbReference>
<proteinExistence type="predicted"/>
<evidence type="ECO:0000256" key="1">
    <source>
        <dbReference type="ARBA" id="ARBA00022741"/>
    </source>
</evidence>
<dbReference type="InterPro" id="IPR000212">
    <property type="entry name" value="DNA_helicase_UvrD/REP"/>
</dbReference>